<feature type="region of interest" description="Disordered" evidence="2">
    <location>
        <begin position="253"/>
        <end position="285"/>
    </location>
</feature>
<evidence type="ECO:0000256" key="2">
    <source>
        <dbReference type="SAM" id="MobiDB-lite"/>
    </source>
</evidence>
<gene>
    <name evidence="5" type="ORF">QF118_15300</name>
</gene>
<accession>A0ABY8QFI3</accession>
<name>A0ABY8QFI3_9RHOB</name>
<proteinExistence type="inferred from homology"/>
<feature type="domain" description="Transglycosylase SLT" evidence="4">
    <location>
        <begin position="108"/>
        <end position="178"/>
    </location>
</feature>
<protein>
    <submittedName>
        <fullName evidence="5">Lytic transglycosylase domain-containing protein</fullName>
        <ecNumber evidence="5">4.2.2.n1</ecNumber>
    </submittedName>
</protein>
<sequence length="285" mass="30439">MMRAAIFYALLATSVAANPAPTPLPDAASGSLSAETSGHTDLAVNTSLRPVARRTVVIPPARWDKHGGKPSWSLAIVSSLRSHASVLPDTVPKDIANWCPAYPTASREAREAFWVGLVSALAKHESTYRPTAVGGGGLWYGLTQILPGTARGYGCKAKSGEALKDPEDNLSCAMRIMAVTVPRDQVISAGMRGVAADWGPFHSSKKREDMRQWTRQQPYCAGLSRSLRPVARPDGLQTPDPMQLYADVRPQMRPADVPVRSAADVPARPAPVLSTKGQGIAHSES</sequence>
<evidence type="ECO:0000256" key="3">
    <source>
        <dbReference type="SAM" id="SignalP"/>
    </source>
</evidence>
<dbReference type="InterPro" id="IPR008258">
    <property type="entry name" value="Transglycosylase_SLT_dom_1"/>
</dbReference>
<organism evidence="5 6">
    <name type="scientific">Tropicibacter oceani</name>
    <dbReference type="NCBI Taxonomy" id="3058420"/>
    <lineage>
        <taxon>Bacteria</taxon>
        <taxon>Pseudomonadati</taxon>
        <taxon>Pseudomonadota</taxon>
        <taxon>Alphaproteobacteria</taxon>
        <taxon>Rhodobacterales</taxon>
        <taxon>Roseobacteraceae</taxon>
        <taxon>Tropicibacter</taxon>
    </lineage>
</organism>
<dbReference type="Gene3D" id="1.10.530.10">
    <property type="match status" value="1"/>
</dbReference>
<feature type="signal peptide" evidence="3">
    <location>
        <begin position="1"/>
        <end position="19"/>
    </location>
</feature>
<dbReference type="Pfam" id="PF01464">
    <property type="entry name" value="SLT"/>
    <property type="match status" value="1"/>
</dbReference>
<dbReference type="EMBL" id="CP124616">
    <property type="protein sequence ID" value="WGW03279.1"/>
    <property type="molecule type" value="Genomic_DNA"/>
</dbReference>
<keyword evidence="6" id="KW-1185">Reference proteome</keyword>
<dbReference type="Proteomes" id="UP001241605">
    <property type="component" value="Chromosome"/>
</dbReference>
<dbReference type="SUPFAM" id="SSF53955">
    <property type="entry name" value="Lysozyme-like"/>
    <property type="match status" value="1"/>
</dbReference>
<evidence type="ECO:0000313" key="5">
    <source>
        <dbReference type="EMBL" id="WGW03279.1"/>
    </source>
</evidence>
<dbReference type="GO" id="GO:0016829">
    <property type="term" value="F:lyase activity"/>
    <property type="evidence" value="ECO:0007669"/>
    <property type="project" value="UniProtKB-KW"/>
</dbReference>
<dbReference type="EC" id="4.2.2.n1" evidence="5"/>
<keyword evidence="3" id="KW-0732">Signal</keyword>
<dbReference type="CDD" id="cd00254">
    <property type="entry name" value="LT-like"/>
    <property type="match status" value="1"/>
</dbReference>
<comment type="similarity">
    <text evidence="1">Belongs to the virb1 family.</text>
</comment>
<keyword evidence="5" id="KW-0456">Lyase</keyword>
<evidence type="ECO:0000313" key="6">
    <source>
        <dbReference type="Proteomes" id="UP001241605"/>
    </source>
</evidence>
<dbReference type="InterPro" id="IPR023346">
    <property type="entry name" value="Lysozyme-like_dom_sf"/>
</dbReference>
<evidence type="ECO:0000256" key="1">
    <source>
        <dbReference type="ARBA" id="ARBA00009387"/>
    </source>
</evidence>
<reference evidence="5 6" key="1">
    <citation type="submission" date="2023-05" db="EMBL/GenBank/DDBJ databases">
        <title>YMD87, complete Genome.</title>
        <authorList>
            <person name="Zhang J."/>
            <person name="Xu X."/>
        </authorList>
    </citation>
    <scope>NUCLEOTIDE SEQUENCE [LARGE SCALE GENOMIC DNA]</scope>
    <source>
        <strain evidence="5 6">YMD87</strain>
    </source>
</reference>
<feature type="chain" id="PRO_5045662497" evidence="3">
    <location>
        <begin position="20"/>
        <end position="285"/>
    </location>
</feature>
<evidence type="ECO:0000259" key="4">
    <source>
        <dbReference type="Pfam" id="PF01464"/>
    </source>
</evidence>